<dbReference type="STRING" id="187868.SAMN05192589_104372"/>
<name>A0A1G6S8Y6_9BURK</name>
<keyword evidence="1" id="KW-0689">Ribosomal protein</keyword>
<gene>
    <name evidence="1" type="ORF">SAMN05192589_104372</name>
</gene>
<dbReference type="InterPro" id="IPR036567">
    <property type="entry name" value="RHF-like"/>
</dbReference>
<organism evidence="1 2">
    <name type="scientific">Paracidovorax valerianellae</name>
    <dbReference type="NCBI Taxonomy" id="187868"/>
    <lineage>
        <taxon>Bacteria</taxon>
        <taxon>Pseudomonadati</taxon>
        <taxon>Pseudomonadota</taxon>
        <taxon>Betaproteobacteria</taxon>
        <taxon>Burkholderiales</taxon>
        <taxon>Comamonadaceae</taxon>
        <taxon>Paracidovorax</taxon>
    </lineage>
</organism>
<keyword evidence="2" id="KW-1185">Reference proteome</keyword>
<dbReference type="GO" id="GO:0005840">
    <property type="term" value="C:ribosome"/>
    <property type="evidence" value="ECO:0007669"/>
    <property type="project" value="UniProtKB-KW"/>
</dbReference>
<dbReference type="Pfam" id="PF02482">
    <property type="entry name" value="Ribosomal_S30AE"/>
    <property type="match status" value="1"/>
</dbReference>
<protein>
    <submittedName>
        <fullName evidence="1">Sigma 54 modulation protein / S30EA ribosomal protein</fullName>
    </submittedName>
</protein>
<accession>A0A1G6S8Y6</accession>
<proteinExistence type="predicted"/>
<dbReference type="AlphaFoldDB" id="A0A1G6S8Y6"/>
<dbReference type="Proteomes" id="UP000198781">
    <property type="component" value="Unassembled WGS sequence"/>
</dbReference>
<dbReference type="OrthoDB" id="121633at2"/>
<sequence>MQVQVHTDEYIQGGESLAQWVQEETNSRLARFREHLTRVEVFLSDVDAGKSGAGDKRCVIEARAAGRPPVAASADADKLADAFTNAVDKVSRALDTDLGRLKDRHGRETIRTATE</sequence>
<dbReference type="Gene3D" id="3.30.160.100">
    <property type="entry name" value="Ribosome hibernation promotion factor-like"/>
    <property type="match status" value="1"/>
</dbReference>
<evidence type="ECO:0000313" key="1">
    <source>
        <dbReference type="EMBL" id="SDD13124.1"/>
    </source>
</evidence>
<reference evidence="1 2" key="1">
    <citation type="submission" date="2016-10" db="EMBL/GenBank/DDBJ databases">
        <authorList>
            <person name="de Groot N.N."/>
        </authorList>
    </citation>
    <scope>NUCLEOTIDE SEQUENCE [LARGE SCALE GENOMIC DNA]</scope>
    <source>
        <strain evidence="1 2">DSM 16619</strain>
    </source>
</reference>
<dbReference type="RefSeq" id="WP_092742787.1">
    <property type="nucleotide sequence ID" value="NZ_FMZC01000004.1"/>
</dbReference>
<dbReference type="EMBL" id="FMZC01000004">
    <property type="protein sequence ID" value="SDD13124.1"/>
    <property type="molecule type" value="Genomic_DNA"/>
</dbReference>
<evidence type="ECO:0000313" key="2">
    <source>
        <dbReference type="Proteomes" id="UP000198781"/>
    </source>
</evidence>
<keyword evidence="1" id="KW-0687">Ribonucleoprotein</keyword>
<dbReference type="InterPro" id="IPR003489">
    <property type="entry name" value="RHF/RaiA"/>
</dbReference>
<dbReference type="SUPFAM" id="SSF69754">
    <property type="entry name" value="Ribosome binding protein Y (YfiA homologue)"/>
    <property type="match status" value="1"/>
</dbReference>